<dbReference type="AlphaFoldDB" id="A0A518CR46"/>
<dbReference type="InterPro" id="IPR002541">
    <property type="entry name" value="Cyt_c_assembly"/>
</dbReference>
<dbReference type="Pfam" id="PF01578">
    <property type="entry name" value="Cytochrom_C_asm"/>
    <property type="match status" value="1"/>
</dbReference>
<dbReference type="GO" id="GO:0017004">
    <property type="term" value="P:cytochrome complex assembly"/>
    <property type="evidence" value="ECO:0007669"/>
    <property type="project" value="UniProtKB-KW"/>
</dbReference>
<dbReference type="GO" id="GO:0005886">
    <property type="term" value="C:plasma membrane"/>
    <property type="evidence" value="ECO:0007669"/>
    <property type="project" value="TreeGrafter"/>
</dbReference>
<protein>
    <submittedName>
        <fullName evidence="9">Cytochrome c biogenesis protein CcsA</fullName>
    </submittedName>
</protein>
<keyword evidence="5 7" id="KW-0472">Membrane</keyword>
<evidence type="ECO:0000313" key="10">
    <source>
        <dbReference type="Proteomes" id="UP000317178"/>
    </source>
</evidence>
<keyword evidence="2 7" id="KW-0812">Transmembrane</keyword>
<dbReference type="GO" id="GO:0020037">
    <property type="term" value="F:heme binding"/>
    <property type="evidence" value="ECO:0007669"/>
    <property type="project" value="InterPro"/>
</dbReference>
<dbReference type="EMBL" id="CP036281">
    <property type="protein sequence ID" value="QDU81701.1"/>
    <property type="molecule type" value="Genomic_DNA"/>
</dbReference>
<gene>
    <name evidence="9" type="primary">ccsA</name>
    <name evidence="9" type="ORF">Pla110_34460</name>
</gene>
<keyword evidence="3" id="KW-0201">Cytochrome c-type biogenesis</keyword>
<evidence type="ECO:0000256" key="1">
    <source>
        <dbReference type="ARBA" id="ARBA00004141"/>
    </source>
</evidence>
<evidence type="ECO:0000259" key="8">
    <source>
        <dbReference type="Pfam" id="PF01578"/>
    </source>
</evidence>
<feature type="transmembrane region" description="Helical" evidence="7">
    <location>
        <begin position="432"/>
        <end position="456"/>
    </location>
</feature>
<dbReference type="KEGG" id="plon:Pla110_34460"/>
<sequence>MLNLKRFSSLLILLSTLFITGMETDNVRGDEGAASAHVDFDWSAWQRIPVLDEGRIKPIDTFAEEVVTLVTGRAKWEDPESGIKYKAPELFYAWIADPEEWLNRKILSCSFRPLRNILNTENSVLEEKGTYVSVRDLMDWDKSMEQGKPVFWSEDFQQRIRDLDTASKQEKQPDQVGDTVEDRRINAKVAELYKHLQTFLTVREARNLYIVPGLDPRTVTAALNPDDRLKHWVSLGAFLNREDWATHPDVTVAALMADSVVPNEEEGQQSLLSWVVEMGGVYPPAHFPQLAKAHASREEVLVGVKDLEESFNATRTAYDANDANEFSKAMINFEQEVRRLAGVMEEKRVELTPPEAKSMDFGLFNDQIWNIYQPLEIDQSVIASSAYPAEGSTNWEMKYNKSQPFRSAWIYFLVAIIITVLSMMVRKERLVYTLALITTIGAIVYSTWGFFLRIVISGRPPVTNMYETVVWVSYVVAILGLWFCLLPFLWPGLKKSWDATRLPFSFRKSTPEQKESKTDSSMSIFRAIALLLQVTGFVGIVWFLTNSNTTFKIIDLYPPIFNHVFSFGELGVWITGISTVLLSAWYFPRAVIALVGGLITVPASFKSWNDQTWTQAFDRRFFLLGALPVACLGMMLAYFVGVRSPDILNPRIGSIAAVLRNNYWLTIHVLTIVSSYGAGALAWGLGNLALLYYLVGSYRKPGTATAGAPKESFSSRMKQAKKAMNPSVVAASLKKNVTGFGSGDKHLETSKRRPPQEVSTLANYTYKAMQVAVLLLAAGTILGGLWADVSWGRFWDWDPKEVWALISLLVYLVVLHGRFAGWVGTLGTNIGGVLCFNAILMSWYGVNFVLPQIHGWLTGSNAPTAVGLHSYATGAGGLEYVIAAVLLNLLLVVAAGSRYFMETHLLDSGSAAAVPPSPEEEKPELETTSK</sequence>
<evidence type="ECO:0000256" key="2">
    <source>
        <dbReference type="ARBA" id="ARBA00022692"/>
    </source>
</evidence>
<evidence type="ECO:0000256" key="3">
    <source>
        <dbReference type="ARBA" id="ARBA00022748"/>
    </source>
</evidence>
<feature type="transmembrane region" description="Helical" evidence="7">
    <location>
        <begin position="802"/>
        <end position="819"/>
    </location>
</feature>
<evidence type="ECO:0000313" key="9">
    <source>
        <dbReference type="EMBL" id="QDU81701.1"/>
    </source>
</evidence>
<feature type="transmembrane region" description="Helical" evidence="7">
    <location>
        <begin position="564"/>
        <end position="587"/>
    </location>
</feature>
<keyword evidence="4 7" id="KW-1133">Transmembrane helix</keyword>
<accession>A0A518CR46</accession>
<feature type="transmembrane region" description="Helical" evidence="7">
    <location>
        <begin position="880"/>
        <end position="900"/>
    </location>
</feature>
<dbReference type="Proteomes" id="UP000317178">
    <property type="component" value="Chromosome"/>
</dbReference>
<evidence type="ECO:0000256" key="6">
    <source>
        <dbReference type="SAM" id="MobiDB-lite"/>
    </source>
</evidence>
<feature type="transmembrane region" description="Helical" evidence="7">
    <location>
        <begin position="826"/>
        <end position="846"/>
    </location>
</feature>
<feature type="transmembrane region" description="Helical" evidence="7">
    <location>
        <begin position="524"/>
        <end position="544"/>
    </location>
</feature>
<dbReference type="PANTHER" id="PTHR30071">
    <property type="entry name" value="HEME EXPORTER PROTEIN C"/>
    <property type="match status" value="1"/>
</dbReference>
<feature type="transmembrane region" description="Helical" evidence="7">
    <location>
        <begin position="768"/>
        <end position="787"/>
    </location>
</feature>
<name>A0A518CR46_9PLAN</name>
<comment type="subcellular location">
    <subcellularLocation>
        <location evidence="1">Membrane</location>
        <topology evidence="1">Multi-pass membrane protein</topology>
    </subcellularLocation>
</comment>
<feature type="transmembrane region" description="Helical" evidence="7">
    <location>
        <begin position="621"/>
        <end position="642"/>
    </location>
</feature>
<proteinExistence type="predicted"/>
<keyword evidence="10" id="KW-1185">Reference proteome</keyword>
<dbReference type="RefSeq" id="WP_144997266.1">
    <property type="nucleotide sequence ID" value="NZ_CP036281.1"/>
</dbReference>
<organism evidence="9 10">
    <name type="scientific">Polystyrenella longa</name>
    <dbReference type="NCBI Taxonomy" id="2528007"/>
    <lineage>
        <taxon>Bacteria</taxon>
        <taxon>Pseudomonadati</taxon>
        <taxon>Planctomycetota</taxon>
        <taxon>Planctomycetia</taxon>
        <taxon>Planctomycetales</taxon>
        <taxon>Planctomycetaceae</taxon>
        <taxon>Polystyrenella</taxon>
    </lineage>
</organism>
<evidence type="ECO:0000256" key="4">
    <source>
        <dbReference type="ARBA" id="ARBA00022989"/>
    </source>
</evidence>
<evidence type="ECO:0000256" key="5">
    <source>
        <dbReference type="ARBA" id="ARBA00023136"/>
    </source>
</evidence>
<dbReference type="PANTHER" id="PTHR30071:SF1">
    <property type="entry name" value="CYTOCHROME B_B6 PROTEIN-RELATED"/>
    <property type="match status" value="1"/>
</dbReference>
<reference evidence="9 10" key="1">
    <citation type="submission" date="2019-02" db="EMBL/GenBank/DDBJ databases">
        <title>Deep-cultivation of Planctomycetes and their phenomic and genomic characterization uncovers novel biology.</title>
        <authorList>
            <person name="Wiegand S."/>
            <person name="Jogler M."/>
            <person name="Boedeker C."/>
            <person name="Pinto D."/>
            <person name="Vollmers J."/>
            <person name="Rivas-Marin E."/>
            <person name="Kohn T."/>
            <person name="Peeters S.H."/>
            <person name="Heuer A."/>
            <person name="Rast P."/>
            <person name="Oberbeckmann S."/>
            <person name="Bunk B."/>
            <person name="Jeske O."/>
            <person name="Meyerdierks A."/>
            <person name="Storesund J.E."/>
            <person name="Kallscheuer N."/>
            <person name="Luecker S."/>
            <person name="Lage O.M."/>
            <person name="Pohl T."/>
            <person name="Merkel B.J."/>
            <person name="Hornburger P."/>
            <person name="Mueller R.-W."/>
            <person name="Bruemmer F."/>
            <person name="Labrenz M."/>
            <person name="Spormann A.M."/>
            <person name="Op den Camp H."/>
            <person name="Overmann J."/>
            <person name="Amann R."/>
            <person name="Jetten M.S.M."/>
            <person name="Mascher T."/>
            <person name="Medema M.H."/>
            <person name="Devos D.P."/>
            <person name="Kaster A.-K."/>
            <person name="Ovreas L."/>
            <person name="Rohde M."/>
            <person name="Galperin M.Y."/>
            <person name="Jogler C."/>
        </authorList>
    </citation>
    <scope>NUCLEOTIDE SEQUENCE [LARGE SCALE GENOMIC DNA]</scope>
    <source>
        <strain evidence="9 10">Pla110</strain>
    </source>
</reference>
<feature type="region of interest" description="Disordered" evidence="6">
    <location>
        <begin position="909"/>
        <end position="930"/>
    </location>
</feature>
<dbReference type="InterPro" id="IPR045062">
    <property type="entry name" value="Cyt_c_biogenesis_CcsA/CcmC"/>
</dbReference>
<feature type="transmembrane region" description="Helical" evidence="7">
    <location>
        <begin position="468"/>
        <end position="490"/>
    </location>
</feature>
<feature type="transmembrane region" description="Helical" evidence="7">
    <location>
        <begin position="408"/>
        <end position="425"/>
    </location>
</feature>
<feature type="transmembrane region" description="Helical" evidence="7">
    <location>
        <begin position="662"/>
        <end position="695"/>
    </location>
</feature>
<dbReference type="OrthoDB" id="9814290at2"/>
<evidence type="ECO:0000256" key="7">
    <source>
        <dbReference type="SAM" id="Phobius"/>
    </source>
</evidence>
<feature type="domain" description="Cytochrome c assembly protein" evidence="8">
    <location>
        <begin position="620"/>
        <end position="854"/>
    </location>
</feature>